<accession>A0A1E3B5Y5</accession>
<dbReference type="AlphaFoldDB" id="A0A1E3B5Y5"/>
<protein>
    <submittedName>
        <fullName evidence="1">Uncharacterized protein</fullName>
    </submittedName>
</protein>
<gene>
    <name evidence="1" type="ORF">SI65_08308</name>
</gene>
<proteinExistence type="predicted"/>
<comment type="caution">
    <text evidence="1">The sequence shown here is derived from an EMBL/GenBank/DDBJ whole genome shotgun (WGS) entry which is preliminary data.</text>
</comment>
<evidence type="ECO:0000313" key="1">
    <source>
        <dbReference type="EMBL" id="ODM16308.1"/>
    </source>
</evidence>
<dbReference type="VEuPathDB" id="FungiDB:SI65_08308"/>
<sequence length="216" mass="25536">MDPVTRYIHEFNKNGVFEKWGWVFYRCTYNNDEGWNYFKQMITQEMHKDIANSDTPDINHLLDDNLKMTFIEDRKAFDGASKDQLRAHFQDGLRTRPPLRTRMLLGSLIQICVLYDLEKPQGLLGQERWGYVNFVDDCWKSLSERYAIAQDPDLKQEIEDELEERYEPSEGCVEGNVGWMMLDTIDVSADFYHTICGFTQEVWSIYYQRPPGTVSW</sequence>
<name>A0A1E3B5Y5_ASPCR</name>
<evidence type="ECO:0000313" key="2">
    <source>
        <dbReference type="Proteomes" id="UP000094569"/>
    </source>
</evidence>
<dbReference type="EMBL" id="JXNT01000012">
    <property type="protein sequence ID" value="ODM16308.1"/>
    <property type="molecule type" value="Genomic_DNA"/>
</dbReference>
<dbReference type="STRING" id="573508.A0A1E3B5Y5"/>
<dbReference type="Proteomes" id="UP000094569">
    <property type="component" value="Unassembled WGS sequence"/>
</dbReference>
<dbReference type="OrthoDB" id="4424523at2759"/>
<reference evidence="1 2" key="1">
    <citation type="journal article" date="2016" name="BMC Genomics">
        <title>Comparative genomic and transcriptomic analyses of the Fuzhuan brick tea-fermentation fungus Aspergillus cristatus.</title>
        <authorList>
            <person name="Ge Y."/>
            <person name="Wang Y."/>
            <person name="Liu Y."/>
            <person name="Tan Y."/>
            <person name="Ren X."/>
            <person name="Zhang X."/>
            <person name="Hyde K.D."/>
            <person name="Liu Y."/>
            <person name="Liu Z."/>
        </authorList>
    </citation>
    <scope>NUCLEOTIDE SEQUENCE [LARGE SCALE GENOMIC DNA]</scope>
    <source>
        <strain evidence="1 2">GZAAS20.1005</strain>
    </source>
</reference>
<organism evidence="1 2">
    <name type="scientific">Aspergillus cristatus</name>
    <name type="common">Chinese Fuzhuan brick tea-fermentation fungus</name>
    <name type="synonym">Eurotium cristatum</name>
    <dbReference type="NCBI Taxonomy" id="573508"/>
    <lineage>
        <taxon>Eukaryota</taxon>
        <taxon>Fungi</taxon>
        <taxon>Dikarya</taxon>
        <taxon>Ascomycota</taxon>
        <taxon>Pezizomycotina</taxon>
        <taxon>Eurotiomycetes</taxon>
        <taxon>Eurotiomycetidae</taxon>
        <taxon>Eurotiales</taxon>
        <taxon>Aspergillaceae</taxon>
        <taxon>Aspergillus</taxon>
        <taxon>Aspergillus subgen. Aspergillus</taxon>
    </lineage>
</organism>
<keyword evidence="2" id="KW-1185">Reference proteome</keyword>